<dbReference type="Proteomes" id="UP000314294">
    <property type="component" value="Unassembled WGS sequence"/>
</dbReference>
<dbReference type="AlphaFoldDB" id="A0A4Z2JBZ9"/>
<name>A0A4Z2JBZ9_9TELE</name>
<organism evidence="1 2">
    <name type="scientific">Liparis tanakae</name>
    <name type="common">Tanaka's snailfish</name>
    <dbReference type="NCBI Taxonomy" id="230148"/>
    <lineage>
        <taxon>Eukaryota</taxon>
        <taxon>Metazoa</taxon>
        <taxon>Chordata</taxon>
        <taxon>Craniata</taxon>
        <taxon>Vertebrata</taxon>
        <taxon>Euteleostomi</taxon>
        <taxon>Actinopterygii</taxon>
        <taxon>Neopterygii</taxon>
        <taxon>Teleostei</taxon>
        <taxon>Neoteleostei</taxon>
        <taxon>Acanthomorphata</taxon>
        <taxon>Eupercaria</taxon>
        <taxon>Perciformes</taxon>
        <taxon>Cottioidei</taxon>
        <taxon>Cottales</taxon>
        <taxon>Liparidae</taxon>
        <taxon>Liparis</taxon>
    </lineage>
</organism>
<reference evidence="1 2" key="1">
    <citation type="submission" date="2019-03" db="EMBL/GenBank/DDBJ databases">
        <title>First draft genome of Liparis tanakae, snailfish: a comprehensive survey of snailfish specific genes.</title>
        <authorList>
            <person name="Kim W."/>
            <person name="Song I."/>
            <person name="Jeong J.-H."/>
            <person name="Kim D."/>
            <person name="Kim S."/>
            <person name="Ryu S."/>
            <person name="Song J.Y."/>
            <person name="Lee S.K."/>
        </authorList>
    </citation>
    <scope>NUCLEOTIDE SEQUENCE [LARGE SCALE GENOMIC DNA]</scope>
    <source>
        <tissue evidence="1">Muscle</tissue>
    </source>
</reference>
<gene>
    <name evidence="1" type="ORF">EYF80_003035</name>
</gene>
<dbReference type="EMBL" id="SRLO01000013">
    <property type="protein sequence ID" value="TNN86852.1"/>
    <property type="molecule type" value="Genomic_DNA"/>
</dbReference>
<evidence type="ECO:0000313" key="1">
    <source>
        <dbReference type="EMBL" id="TNN86852.1"/>
    </source>
</evidence>
<protein>
    <submittedName>
        <fullName evidence="1">Uncharacterized protein</fullName>
    </submittedName>
</protein>
<proteinExistence type="predicted"/>
<sequence length="152" mass="16578">MLSPLELNNCTISEISFHLASLIRTEAINHISSAVQPAFVHFGVAWLTAPLARGLATHGQVLLGHGSDPPYFSWQALLYTELTQKSRGHSCRQAEAFSCGVKPNPNRPPHGSGTSAHLVSLGQLCIYMSGRPWRAFQFQCALGAYVRHLIKG</sequence>
<comment type="caution">
    <text evidence="1">The sequence shown here is derived from an EMBL/GenBank/DDBJ whole genome shotgun (WGS) entry which is preliminary data.</text>
</comment>
<evidence type="ECO:0000313" key="2">
    <source>
        <dbReference type="Proteomes" id="UP000314294"/>
    </source>
</evidence>
<keyword evidence="2" id="KW-1185">Reference proteome</keyword>
<accession>A0A4Z2JBZ9</accession>